<dbReference type="Pfam" id="PF13377">
    <property type="entry name" value="Peripla_BP_3"/>
    <property type="match status" value="1"/>
</dbReference>
<dbReference type="GO" id="GO:0000976">
    <property type="term" value="F:transcription cis-regulatory region binding"/>
    <property type="evidence" value="ECO:0007669"/>
    <property type="project" value="TreeGrafter"/>
</dbReference>
<proteinExistence type="predicted"/>
<keyword evidence="1" id="KW-0805">Transcription regulation</keyword>
<dbReference type="InterPro" id="IPR010982">
    <property type="entry name" value="Lambda_DNA-bd_dom_sf"/>
</dbReference>
<gene>
    <name evidence="5" type="primary">cytR_2</name>
    <name evidence="5" type="ORF">PRI8871_02017</name>
</gene>
<feature type="domain" description="HTH lacI-type" evidence="4">
    <location>
        <begin position="17"/>
        <end position="71"/>
    </location>
</feature>
<dbReference type="GO" id="GO:0003700">
    <property type="term" value="F:DNA-binding transcription factor activity"/>
    <property type="evidence" value="ECO:0007669"/>
    <property type="project" value="TreeGrafter"/>
</dbReference>
<dbReference type="Proteomes" id="UP000244904">
    <property type="component" value="Unassembled WGS sequence"/>
</dbReference>
<dbReference type="SUPFAM" id="SSF53822">
    <property type="entry name" value="Periplasmic binding protein-like I"/>
    <property type="match status" value="1"/>
</dbReference>
<dbReference type="EMBL" id="OMOJ01000003">
    <property type="protein sequence ID" value="SPF80211.1"/>
    <property type="molecule type" value="Genomic_DNA"/>
</dbReference>
<dbReference type="PANTHER" id="PTHR30146">
    <property type="entry name" value="LACI-RELATED TRANSCRIPTIONAL REPRESSOR"/>
    <property type="match status" value="1"/>
</dbReference>
<reference evidence="6" key="1">
    <citation type="submission" date="2018-03" db="EMBL/GenBank/DDBJ databases">
        <authorList>
            <person name="Rodrigo-Torres L."/>
            <person name="Arahal R. D."/>
            <person name="Lucena T."/>
        </authorList>
    </citation>
    <scope>NUCLEOTIDE SEQUENCE [LARGE SCALE GENOMIC DNA]</scope>
    <source>
        <strain evidence="6">CECT 8871</strain>
    </source>
</reference>
<dbReference type="AlphaFoldDB" id="A0A2R8AVZ5"/>
<dbReference type="Gene3D" id="1.10.260.40">
    <property type="entry name" value="lambda repressor-like DNA-binding domains"/>
    <property type="match status" value="1"/>
</dbReference>
<keyword evidence="6" id="KW-1185">Reference proteome</keyword>
<protein>
    <submittedName>
        <fullName evidence="5">HTH-type transcriptional repressor CytR</fullName>
    </submittedName>
</protein>
<dbReference type="SMART" id="SM00354">
    <property type="entry name" value="HTH_LACI"/>
    <property type="match status" value="1"/>
</dbReference>
<dbReference type="CDD" id="cd20010">
    <property type="entry name" value="PBP1_AglR-like"/>
    <property type="match status" value="1"/>
</dbReference>
<dbReference type="InterPro" id="IPR028082">
    <property type="entry name" value="Peripla_BP_I"/>
</dbReference>
<organism evidence="5 6">
    <name type="scientific">Pseudoprimorskyibacter insulae</name>
    <dbReference type="NCBI Taxonomy" id="1695997"/>
    <lineage>
        <taxon>Bacteria</taxon>
        <taxon>Pseudomonadati</taxon>
        <taxon>Pseudomonadota</taxon>
        <taxon>Alphaproteobacteria</taxon>
        <taxon>Rhodobacterales</taxon>
        <taxon>Paracoccaceae</taxon>
        <taxon>Pseudoprimorskyibacter</taxon>
    </lineage>
</organism>
<dbReference type="Pfam" id="PF00356">
    <property type="entry name" value="LacI"/>
    <property type="match status" value="1"/>
</dbReference>
<evidence type="ECO:0000313" key="6">
    <source>
        <dbReference type="Proteomes" id="UP000244904"/>
    </source>
</evidence>
<sequence length="354" mass="38101">MTEISSFPMLHGARRRVTISDVSDALGLTKSTVSRALNGYPDISEATRLKVQKMATKMGYRPHSQAQAIRTGRVRALGLVVQMHDHDSQRPFLAEFLSGISCSASAEGWTLTVATAASEAETLEAMRALVRDGKADGFILPRSRREDPRVDLLRQAGVPFVLYGRAVAPEGCAWFDFLGEQAMSEAVLHLASLGHRRIGFFNGGLGYVYSGLRAAGFGAGMSAAGLTIDPQHCRDDILTAEHGRRAALSVLDHPEHPTAIICATDMGAIGIYAAAEELGLRIGRDLSVIAYDGTPEGAFQSPPLSTFAVDNRRAGERLGALLIRRIRGEAVEALRETDTARFLDRGSAGRSVKE</sequence>
<evidence type="ECO:0000256" key="2">
    <source>
        <dbReference type="ARBA" id="ARBA00023125"/>
    </source>
</evidence>
<dbReference type="CDD" id="cd01392">
    <property type="entry name" value="HTH_LacI"/>
    <property type="match status" value="1"/>
</dbReference>
<evidence type="ECO:0000259" key="4">
    <source>
        <dbReference type="PROSITE" id="PS50932"/>
    </source>
</evidence>
<evidence type="ECO:0000256" key="1">
    <source>
        <dbReference type="ARBA" id="ARBA00023015"/>
    </source>
</evidence>
<dbReference type="PROSITE" id="PS50932">
    <property type="entry name" value="HTH_LACI_2"/>
    <property type="match status" value="1"/>
</dbReference>
<evidence type="ECO:0000256" key="3">
    <source>
        <dbReference type="ARBA" id="ARBA00023163"/>
    </source>
</evidence>
<dbReference type="Gene3D" id="3.40.50.2300">
    <property type="match status" value="2"/>
</dbReference>
<accession>A0A2R8AVZ5</accession>
<dbReference type="InterPro" id="IPR000843">
    <property type="entry name" value="HTH_LacI"/>
</dbReference>
<evidence type="ECO:0000313" key="5">
    <source>
        <dbReference type="EMBL" id="SPF80211.1"/>
    </source>
</evidence>
<keyword evidence="2" id="KW-0238">DNA-binding</keyword>
<keyword evidence="3" id="KW-0804">Transcription</keyword>
<dbReference type="SUPFAM" id="SSF47413">
    <property type="entry name" value="lambda repressor-like DNA-binding domains"/>
    <property type="match status" value="1"/>
</dbReference>
<name>A0A2R8AVZ5_9RHOB</name>
<dbReference type="RefSeq" id="WP_245897821.1">
    <property type="nucleotide sequence ID" value="NZ_OMOJ01000003.1"/>
</dbReference>
<dbReference type="InterPro" id="IPR046335">
    <property type="entry name" value="LacI/GalR-like_sensor"/>
</dbReference>
<dbReference type="PANTHER" id="PTHR30146:SF109">
    <property type="entry name" value="HTH-TYPE TRANSCRIPTIONAL REGULATOR GALS"/>
    <property type="match status" value="1"/>
</dbReference>